<dbReference type="GO" id="GO:0016020">
    <property type="term" value="C:membrane"/>
    <property type="evidence" value="ECO:0007669"/>
    <property type="project" value="TreeGrafter"/>
</dbReference>
<dbReference type="PANTHER" id="PTHR24177">
    <property type="entry name" value="CASKIN"/>
    <property type="match status" value="1"/>
</dbReference>
<accession>A0A565BMV5</accession>
<dbReference type="OrthoDB" id="1652385at2759"/>
<sequence>MEPHFICKERAPLVQEIVPHTFIEAENKLGQKPHDIFMKEHKKLRIEGERWMKETAKAYIIIATLMIATVFFATLLPLPGGLDDLTGKLKFGQKKRFDVFFSADMFGILFALVSTGFFAAIKSSRFAQEDFRTNLPTKLMVGVLGLV</sequence>
<keyword evidence="1" id="KW-0812">Transmembrane</keyword>
<name>A0A565BMV5_9BRAS</name>
<keyword evidence="1" id="KW-1133">Transmembrane helix</keyword>
<dbReference type="Proteomes" id="UP000489600">
    <property type="component" value="Unassembled WGS sequence"/>
</dbReference>
<feature type="domain" description="PGG" evidence="2">
    <location>
        <begin position="50"/>
        <end position="142"/>
    </location>
</feature>
<dbReference type="EMBL" id="CABITT030000004">
    <property type="protein sequence ID" value="VVB02204.1"/>
    <property type="molecule type" value="Genomic_DNA"/>
</dbReference>
<evidence type="ECO:0000256" key="1">
    <source>
        <dbReference type="SAM" id="Phobius"/>
    </source>
</evidence>
<feature type="transmembrane region" description="Helical" evidence="1">
    <location>
        <begin position="58"/>
        <end position="79"/>
    </location>
</feature>
<dbReference type="PANTHER" id="PTHR24177:SF292">
    <property type="entry name" value="ANKYRIN REPEAT FAMILY PROTEIN-RELATED"/>
    <property type="match status" value="1"/>
</dbReference>
<keyword evidence="1" id="KW-0472">Membrane</keyword>
<evidence type="ECO:0000313" key="3">
    <source>
        <dbReference type="EMBL" id="VVB02204.1"/>
    </source>
</evidence>
<organism evidence="3 4">
    <name type="scientific">Arabis nemorensis</name>
    <dbReference type="NCBI Taxonomy" id="586526"/>
    <lineage>
        <taxon>Eukaryota</taxon>
        <taxon>Viridiplantae</taxon>
        <taxon>Streptophyta</taxon>
        <taxon>Embryophyta</taxon>
        <taxon>Tracheophyta</taxon>
        <taxon>Spermatophyta</taxon>
        <taxon>Magnoliopsida</taxon>
        <taxon>eudicotyledons</taxon>
        <taxon>Gunneridae</taxon>
        <taxon>Pentapetalae</taxon>
        <taxon>rosids</taxon>
        <taxon>malvids</taxon>
        <taxon>Brassicales</taxon>
        <taxon>Brassicaceae</taxon>
        <taxon>Arabideae</taxon>
        <taxon>Arabis</taxon>
    </lineage>
</organism>
<dbReference type="InterPro" id="IPR026961">
    <property type="entry name" value="PGG_dom"/>
</dbReference>
<reference evidence="3" key="1">
    <citation type="submission" date="2019-07" db="EMBL/GenBank/DDBJ databases">
        <authorList>
            <person name="Dittberner H."/>
        </authorList>
    </citation>
    <scope>NUCLEOTIDE SEQUENCE [LARGE SCALE GENOMIC DNA]</scope>
</reference>
<gene>
    <name evidence="3" type="ORF">ANE_LOCUS12648</name>
</gene>
<comment type="caution">
    <text evidence="3">The sequence shown here is derived from an EMBL/GenBank/DDBJ whole genome shotgun (WGS) entry which is preliminary data.</text>
</comment>
<proteinExistence type="predicted"/>
<dbReference type="AlphaFoldDB" id="A0A565BMV5"/>
<evidence type="ECO:0000313" key="4">
    <source>
        <dbReference type="Proteomes" id="UP000489600"/>
    </source>
</evidence>
<feature type="transmembrane region" description="Helical" evidence="1">
    <location>
        <begin position="99"/>
        <end position="121"/>
    </location>
</feature>
<protein>
    <recommendedName>
        <fullName evidence="2">PGG domain-containing protein</fullName>
    </recommendedName>
</protein>
<dbReference type="Pfam" id="PF13962">
    <property type="entry name" value="PGG"/>
    <property type="match status" value="1"/>
</dbReference>
<evidence type="ECO:0000259" key="2">
    <source>
        <dbReference type="Pfam" id="PF13962"/>
    </source>
</evidence>
<keyword evidence="4" id="KW-1185">Reference proteome</keyword>